<gene>
    <name evidence="1" type="ORF">DET48_10743</name>
</gene>
<dbReference type="AlphaFoldDB" id="A0A329EA93"/>
<organism evidence="1 2">
    <name type="scientific">Vibrio diazotrophicus</name>
    <dbReference type="NCBI Taxonomy" id="685"/>
    <lineage>
        <taxon>Bacteria</taxon>
        <taxon>Pseudomonadati</taxon>
        <taxon>Pseudomonadota</taxon>
        <taxon>Gammaproteobacteria</taxon>
        <taxon>Vibrionales</taxon>
        <taxon>Vibrionaceae</taxon>
        <taxon>Vibrio</taxon>
    </lineage>
</organism>
<evidence type="ECO:0000313" key="2">
    <source>
        <dbReference type="Proteomes" id="UP000248729"/>
    </source>
</evidence>
<reference evidence="1 2" key="1">
    <citation type="submission" date="2018-06" db="EMBL/GenBank/DDBJ databases">
        <title>Freshwater and sediment microbial communities from various areas in North America, analyzing microbe dynamics in response to fracking.</title>
        <authorList>
            <person name="Lamendella R."/>
        </authorList>
    </citation>
    <scope>NUCLEOTIDE SEQUENCE [LARGE SCALE GENOMIC DNA]</scope>
    <source>
        <strain evidence="1 2">99A</strain>
    </source>
</reference>
<dbReference type="EMBL" id="QLTR01000007">
    <property type="protein sequence ID" value="RAS65331.1"/>
    <property type="molecule type" value="Genomic_DNA"/>
</dbReference>
<accession>A0A329EA93</accession>
<sequence>MAGYSLSKSKASLIKVILAFVFIVGALLAAEAIANSESVKLTETSIS</sequence>
<evidence type="ECO:0000313" key="1">
    <source>
        <dbReference type="EMBL" id="RAS65331.1"/>
    </source>
</evidence>
<name>A0A329EA93_VIBDI</name>
<protein>
    <submittedName>
        <fullName evidence="1">Uncharacterized protein</fullName>
    </submittedName>
</protein>
<comment type="caution">
    <text evidence="1">The sequence shown here is derived from an EMBL/GenBank/DDBJ whole genome shotgun (WGS) entry which is preliminary data.</text>
</comment>
<proteinExistence type="predicted"/>
<dbReference type="Proteomes" id="UP000248729">
    <property type="component" value="Unassembled WGS sequence"/>
</dbReference>
<dbReference type="RefSeq" id="WP_181460964.1">
    <property type="nucleotide sequence ID" value="NZ_QLTR01000007.1"/>
</dbReference>